<organism evidence="2 3">
    <name type="scientific">Sporolactobacillus putidus</name>
    <dbReference type="NCBI Taxonomy" id="492735"/>
    <lineage>
        <taxon>Bacteria</taxon>
        <taxon>Bacillati</taxon>
        <taxon>Bacillota</taxon>
        <taxon>Bacilli</taxon>
        <taxon>Bacillales</taxon>
        <taxon>Sporolactobacillaceae</taxon>
        <taxon>Sporolactobacillus</taxon>
    </lineage>
</organism>
<dbReference type="InterPro" id="IPR013830">
    <property type="entry name" value="SGNH_hydro"/>
</dbReference>
<dbReference type="Gene3D" id="3.40.50.1110">
    <property type="entry name" value="SGNH hydrolase"/>
    <property type="match status" value="1"/>
</dbReference>
<dbReference type="AlphaFoldDB" id="A0A917S490"/>
<keyword evidence="3" id="KW-1185">Reference proteome</keyword>
<dbReference type="EMBL" id="BMOK01000006">
    <property type="protein sequence ID" value="GGL53359.1"/>
    <property type="molecule type" value="Genomic_DNA"/>
</dbReference>
<comment type="caution">
    <text evidence="2">The sequence shown here is derived from an EMBL/GenBank/DDBJ whole genome shotgun (WGS) entry which is preliminary data.</text>
</comment>
<dbReference type="SUPFAM" id="SSF52266">
    <property type="entry name" value="SGNH hydrolase"/>
    <property type="match status" value="1"/>
</dbReference>
<protein>
    <submittedName>
        <fullName evidence="2">Spore germination lipase LipC</fullName>
    </submittedName>
</protein>
<evidence type="ECO:0000313" key="2">
    <source>
        <dbReference type="EMBL" id="GGL53359.1"/>
    </source>
</evidence>
<dbReference type="Proteomes" id="UP000654670">
    <property type="component" value="Unassembled WGS sequence"/>
</dbReference>
<evidence type="ECO:0000313" key="3">
    <source>
        <dbReference type="Proteomes" id="UP000654670"/>
    </source>
</evidence>
<reference evidence="2" key="2">
    <citation type="submission" date="2020-09" db="EMBL/GenBank/DDBJ databases">
        <authorList>
            <person name="Sun Q."/>
            <person name="Ohkuma M."/>
        </authorList>
    </citation>
    <scope>NUCLEOTIDE SEQUENCE</scope>
    <source>
        <strain evidence="2">JCM 15325</strain>
    </source>
</reference>
<feature type="domain" description="SGNH hydrolase-type esterase" evidence="1">
    <location>
        <begin position="9"/>
        <end position="199"/>
    </location>
</feature>
<dbReference type="InterPro" id="IPR036514">
    <property type="entry name" value="SGNH_hydro_sf"/>
</dbReference>
<accession>A0A917S490</accession>
<gene>
    <name evidence="2" type="primary">lipC</name>
    <name evidence="2" type="ORF">GCM10007968_16760</name>
</gene>
<name>A0A917S490_9BACL</name>
<proteinExistence type="predicted"/>
<dbReference type="RefSeq" id="WP_229727529.1">
    <property type="nucleotide sequence ID" value="NZ_BMOK01000006.1"/>
</dbReference>
<sequence length="217" mass="24478">MYNYPLYAALGDSLTVGVGSTIFMPNFVKCFHQSLESFFRQPIARLVFARNGATTGEILESLSRPDVSQAVGSARFITLTGGGNDLLRAGKVWLKTRDNTFILSALHESFANIEQIITKIIDLHSSDPEPFMIRILNLYNPVPYIPESHIWLETFNEKLLSLERFAEVRIADIYHAFYGREPHLLARDHTHPNPLGYRIMADTTARLGFAPVALQKI</sequence>
<evidence type="ECO:0000259" key="1">
    <source>
        <dbReference type="Pfam" id="PF13472"/>
    </source>
</evidence>
<dbReference type="Pfam" id="PF13472">
    <property type="entry name" value="Lipase_GDSL_2"/>
    <property type="match status" value="1"/>
</dbReference>
<reference evidence="2" key="1">
    <citation type="journal article" date="2014" name="Int. J. Syst. Evol. Microbiol.">
        <title>Complete genome sequence of Corynebacterium casei LMG S-19264T (=DSM 44701T), isolated from a smear-ripened cheese.</title>
        <authorList>
            <consortium name="US DOE Joint Genome Institute (JGI-PGF)"/>
            <person name="Walter F."/>
            <person name="Albersmeier A."/>
            <person name="Kalinowski J."/>
            <person name="Ruckert C."/>
        </authorList>
    </citation>
    <scope>NUCLEOTIDE SEQUENCE</scope>
    <source>
        <strain evidence="2">JCM 15325</strain>
    </source>
</reference>